<dbReference type="CDD" id="cd06171">
    <property type="entry name" value="Sigma70_r4"/>
    <property type="match status" value="1"/>
</dbReference>
<dbReference type="GO" id="GO:0071482">
    <property type="term" value="P:cellular response to light stimulus"/>
    <property type="evidence" value="ECO:0007669"/>
    <property type="project" value="UniProtKB-ARBA"/>
</dbReference>
<dbReference type="AlphaFoldDB" id="A0A7J6FJD8"/>
<evidence type="ECO:0000256" key="5">
    <source>
        <dbReference type="ARBA" id="ARBA00023163"/>
    </source>
</evidence>
<evidence type="ECO:0000256" key="7">
    <source>
        <dbReference type="SAM" id="MobiDB-lite"/>
    </source>
</evidence>
<dbReference type="Proteomes" id="UP000525078">
    <property type="component" value="Unassembled WGS sequence"/>
</dbReference>
<dbReference type="InterPro" id="IPR000943">
    <property type="entry name" value="RNA_pol_sigma70"/>
</dbReference>
<dbReference type="InterPro" id="IPR007630">
    <property type="entry name" value="RNA_pol_sigma70_r4"/>
</dbReference>
<dbReference type="SUPFAM" id="SSF88946">
    <property type="entry name" value="Sigma2 domain of RNA polymerase sigma factors"/>
    <property type="match status" value="1"/>
</dbReference>
<dbReference type="Pfam" id="PF04539">
    <property type="entry name" value="Sigma70_r3"/>
    <property type="match status" value="1"/>
</dbReference>
<evidence type="ECO:0000313" key="9">
    <source>
        <dbReference type="EMBL" id="KAF4369870.1"/>
    </source>
</evidence>
<dbReference type="InterPro" id="IPR013324">
    <property type="entry name" value="RNA_pol_sigma_r3/r4-like"/>
</dbReference>
<comment type="similarity">
    <text evidence="1 6">Belongs to the sigma-70 factor family.</text>
</comment>
<dbReference type="NCBIfam" id="TIGR02937">
    <property type="entry name" value="sigma70-ECF"/>
    <property type="match status" value="1"/>
</dbReference>
<dbReference type="InterPro" id="IPR013325">
    <property type="entry name" value="RNA_pol_sigma_r2"/>
</dbReference>
<dbReference type="PIRSF" id="PIRSF000767">
    <property type="entry name" value="RNA_pol_sigma_SigB/C/D"/>
    <property type="match status" value="1"/>
</dbReference>
<reference evidence="9 10" key="1">
    <citation type="journal article" date="2020" name="bioRxiv">
        <title>Sequence and annotation of 42 cannabis genomes reveals extensive copy number variation in cannabinoid synthesis and pathogen resistance genes.</title>
        <authorList>
            <person name="Mckernan K.J."/>
            <person name="Helbert Y."/>
            <person name="Kane L.T."/>
            <person name="Ebling H."/>
            <person name="Zhang L."/>
            <person name="Liu B."/>
            <person name="Eaton Z."/>
            <person name="Mclaughlin S."/>
            <person name="Kingan S."/>
            <person name="Baybayan P."/>
            <person name="Concepcion G."/>
            <person name="Jordan M."/>
            <person name="Riva A."/>
            <person name="Barbazuk W."/>
            <person name="Harkins T."/>
        </authorList>
    </citation>
    <scope>NUCLEOTIDE SEQUENCE [LARGE SCALE GENOMIC DNA]</scope>
    <source>
        <strain evidence="10">cv. Jamaican Lion 4</strain>
        <tissue evidence="9">Leaf</tissue>
    </source>
</reference>
<dbReference type="GO" id="GO:0009507">
    <property type="term" value="C:chloroplast"/>
    <property type="evidence" value="ECO:0007669"/>
    <property type="project" value="UniProtKB-SubCell"/>
</dbReference>
<gene>
    <name evidence="9" type="ORF">F8388_011740</name>
</gene>
<dbReference type="SUPFAM" id="SSF88659">
    <property type="entry name" value="Sigma3 and sigma4 domains of RNA polymerase sigma factors"/>
    <property type="match status" value="2"/>
</dbReference>
<comment type="subcellular location">
    <subcellularLocation>
        <location evidence="6">Plastid</location>
        <location evidence="6">Chloroplast</location>
    </subcellularLocation>
</comment>
<protein>
    <recommendedName>
        <fullName evidence="6">RNA polymerase sigma factor</fullName>
    </recommendedName>
</protein>
<keyword evidence="5 6" id="KW-0804">Transcription</keyword>
<sequence length="569" mass="64048">MEVGRNLLSSPPSFPPRTHFRNNYSSSSPASASASTSGPAVTSVPTTSIAQRFSASVLLQEQRDELRPMLRLTKEEKTSQGMLDRRKNESGSLVHEDKSHAETNRQKWEFEHTSIHWPSFWHVFPSSQTKMDSSAALTMELTTAGGKKTLNVGLCDAIALAKKALEASKEAALLVEDSKLVGADSYDMVSLRSETSVLSGSASLAGKEDKTVRSTRLIERRSKKRNVPKSKILSGENHSFRSADVRKNSSFDSDDPLRLFLASSETKQLLTFEEEFELIARVQDLMKLEQVKDRLQSEFGREPTLVEWAEAVGIHYRILRTQICSGTSSREKLICSNLRMVVHIAKQYQGRGVGLQDLMQEGSKGLMKSVEKFKPQAGCRFASYAYWWIRQSIRKAIFQHSRTIRLPENMYTLLGKVSEAKRSCIEVGNHSPSKEDLARHAGITVERLQKLLYITRTPLSLQQPVWADQKTTFQEVTADSGTEIPDVSVSKQMMRRHLHGLIRSLNVREQQIIRLRFGIGGATRKSLSEIGNMYGLSKERVRQLESRALYKLKQCLVSHDLDAYSDLLV</sequence>
<evidence type="ECO:0000256" key="4">
    <source>
        <dbReference type="ARBA" id="ARBA00023125"/>
    </source>
</evidence>
<keyword evidence="3 6" id="KW-0731">Sigma factor</keyword>
<dbReference type="GO" id="GO:0003677">
    <property type="term" value="F:DNA binding"/>
    <property type="evidence" value="ECO:0007669"/>
    <property type="project" value="UniProtKB-KW"/>
</dbReference>
<keyword evidence="6" id="KW-0150">Chloroplast</keyword>
<organism evidence="9 10">
    <name type="scientific">Cannabis sativa</name>
    <name type="common">Hemp</name>
    <name type="synonym">Marijuana</name>
    <dbReference type="NCBI Taxonomy" id="3483"/>
    <lineage>
        <taxon>Eukaryota</taxon>
        <taxon>Viridiplantae</taxon>
        <taxon>Streptophyta</taxon>
        <taxon>Embryophyta</taxon>
        <taxon>Tracheophyta</taxon>
        <taxon>Spermatophyta</taxon>
        <taxon>Magnoliopsida</taxon>
        <taxon>eudicotyledons</taxon>
        <taxon>Gunneridae</taxon>
        <taxon>Pentapetalae</taxon>
        <taxon>rosids</taxon>
        <taxon>fabids</taxon>
        <taxon>Rosales</taxon>
        <taxon>Cannabaceae</taxon>
        <taxon>Cannabis</taxon>
    </lineage>
</organism>
<dbReference type="PRINTS" id="PR00046">
    <property type="entry name" value="SIGMA70FCT"/>
</dbReference>
<evidence type="ECO:0000256" key="3">
    <source>
        <dbReference type="ARBA" id="ARBA00023082"/>
    </source>
</evidence>
<accession>A0A7J6FJD8</accession>
<dbReference type="InterPro" id="IPR050239">
    <property type="entry name" value="Sigma-70_RNA_pol_init_factors"/>
</dbReference>
<name>A0A7J6FJD8_CANSA</name>
<dbReference type="InterPro" id="IPR007624">
    <property type="entry name" value="RNA_pol_sigma70_r3"/>
</dbReference>
<proteinExistence type="inferred from homology"/>
<keyword evidence="4 6" id="KW-0238">DNA-binding</keyword>
<dbReference type="InterPro" id="IPR014284">
    <property type="entry name" value="RNA_pol_sigma-70_dom"/>
</dbReference>
<dbReference type="InterPro" id="IPR036388">
    <property type="entry name" value="WH-like_DNA-bd_sf"/>
</dbReference>
<evidence type="ECO:0000256" key="6">
    <source>
        <dbReference type="PIRNR" id="PIRNR000767"/>
    </source>
</evidence>
<feature type="region of interest" description="Disordered" evidence="7">
    <location>
        <begin position="68"/>
        <end position="104"/>
    </location>
</feature>
<dbReference type="GO" id="GO:0016987">
    <property type="term" value="F:sigma factor activity"/>
    <property type="evidence" value="ECO:0007669"/>
    <property type="project" value="UniProtKB-UniRule"/>
</dbReference>
<dbReference type="Gene3D" id="1.20.120.1810">
    <property type="match status" value="1"/>
</dbReference>
<dbReference type="InterPro" id="IPR007627">
    <property type="entry name" value="RNA_pol_sigma70_r2"/>
</dbReference>
<feature type="region of interest" description="Disordered" evidence="7">
    <location>
        <begin position="1"/>
        <end position="43"/>
    </location>
</feature>
<dbReference type="GO" id="GO:0006352">
    <property type="term" value="P:DNA-templated transcription initiation"/>
    <property type="evidence" value="ECO:0007669"/>
    <property type="project" value="UniProtKB-UniRule"/>
</dbReference>
<keyword evidence="6" id="KW-0934">Plastid</keyword>
<dbReference type="Pfam" id="PF04542">
    <property type="entry name" value="Sigma70_r2"/>
    <property type="match status" value="1"/>
</dbReference>
<dbReference type="PROSITE" id="PS00716">
    <property type="entry name" value="SIGMA70_2"/>
    <property type="match status" value="1"/>
</dbReference>
<feature type="compositionally biased region" description="Low complexity" evidence="7">
    <location>
        <begin position="25"/>
        <end position="43"/>
    </location>
</feature>
<feature type="domain" description="RNA polymerase sigma-70" evidence="8">
    <location>
        <begin position="526"/>
        <end position="552"/>
    </location>
</feature>
<keyword evidence="2 6" id="KW-0805">Transcription regulation</keyword>
<evidence type="ECO:0000256" key="1">
    <source>
        <dbReference type="ARBA" id="ARBA00007788"/>
    </source>
</evidence>
<evidence type="ECO:0000259" key="8">
    <source>
        <dbReference type="PROSITE" id="PS00716"/>
    </source>
</evidence>
<dbReference type="Gene3D" id="1.10.10.10">
    <property type="entry name" value="Winged helix-like DNA-binding domain superfamily/Winged helix DNA-binding domain"/>
    <property type="match status" value="2"/>
</dbReference>
<evidence type="ECO:0000313" key="10">
    <source>
        <dbReference type="Proteomes" id="UP000525078"/>
    </source>
</evidence>
<evidence type="ECO:0000256" key="2">
    <source>
        <dbReference type="ARBA" id="ARBA00023015"/>
    </source>
</evidence>
<dbReference type="EMBL" id="JAATIP010000121">
    <property type="protein sequence ID" value="KAF4369870.1"/>
    <property type="molecule type" value="Genomic_DNA"/>
</dbReference>
<dbReference type="PANTHER" id="PTHR30603:SF45">
    <property type="entry name" value="RNA POLYMERASE SIGMA FACTOR SIGF, CHLOROPLASTIC"/>
    <property type="match status" value="1"/>
</dbReference>
<comment type="caution">
    <text evidence="9">The sequence shown here is derived from an EMBL/GenBank/DDBJ whole genome shotgun (WGS) entry which is preliminary data.</text>
</comment>
<dbReference type="InterPro" id="IPR016262">
    <property type="entry name" value="RNA_pol_sigma_SigB/C/D/F"/>
</dbReference>
<comment type="function">
    <text evidence="6">Sigma factors are initiation factors that promote the attachment of plastid-encoded RNA polymerase (PEP) to specific initiation sites and are then released.</text>
</comment>
<dbReference type="Pfam" id="PF04545">
    <property type="entry name" value="Sigma70_r4"/>
    <property type="match status" value="1"/>
</dbReference>
<dbReference type="PANTHER" id="PTHR30603">
    <property type="entry name" value="RNA POLYMERASE SIGMA FACTOR RPO"/>
    <property type="match status" value="1"/>
</dbReference>